<evidence type="ECO:0000256" key="12">
    <source>
        <dbReference type="ARBA" id="ARBA00023027"/>
    </source>
</evidence>
<comment type="subcellular location">
    <subcellularLocation>
        <location evidence="2 17">Mitochondrion membrane</location>
        <topology evidence="2 17">Multi-pass membrane protein</topology>
    </subcellularLocation>
</comment>
<proteinExistence type="inferred from homology"/>
<evidence type="ECO:0000256" key="16">
    <source>
        <dbReference type="ARBA" id="ARBA00049551"/>
    </source>
</evidence>
<feature type="transmembrane region" description="Helical" evidence="17">
    <location>
        <begin position="112"/>
        <end position="132"/>
    </location>
</feature>
<keyword evidence="7 17" id="KW-0679">Respiratory chain</keyword>
<comment type="function">
    <text evidence="17">Core subunit of the mitochondrial membrane respiratory chain NADH dehydrogenase (Complex I) which catalyzes electron transfer from NADH through the respiratory chain, using ubiquinone as an electron acceptor. Essential for the catalytic activity and assembly of complex I.</text>
</comment>
<comment type="catalytic activity">
    <reaction evidence="16 17">
        <text>a ubiquinone + NADH + 5 H(+)(in) = a ubiquinol + NAD(+) + 4 H(+)(out)</text>
        <dbReference type="Rhea" id="RHEA:29091"/>
        <dbReference type="Rhea" id="RHEA-COMP:9565"/>
        <dbReference type="Rhea" id="RHEA-COMP:9566"/>
        <dbReference type="ChEBI" id="CHEBI:15378"/>
        <dbReference type="ChEBI" id="CHEBI:16389"/>
        <dbReference type="ChEBI" id="CHEBI:17976"/>
        <dbReference type="ChEBI" id="CHEBI:57540"/>
        <dbReference type="ChEBI" id="CHEBI:57945"/>
        <dbReference type="EC" id="7.1.1.2"/>
    </reaction>
</comment>
<comment type="similarity">
    <text evidence="3 17">Belongs to the complex I subunit 4 family.</text>
</comment>
<dbReference type="InterPro" id="IPR001750">
    <property type="entry name" value="ND/Mrp_TM"/>
</dbReference>
<dbReference type="GO" id="GO:0031966">
    <property type="term" value="C:mitochondrial membrane"/>
    <property type="evidence" value="ECO:0007669"/>
    <property type="project" value="UniProtKB-SubCell"/>
</dbReference>
<keyword evidence="9" id="KW-1278">Translocase</keyword>
<keyword evidence="12 17" id="KW-0520">NAD</keyword>
<evidence type="ECO:0000256" key="9">
    <source>
        <dbReference type="ARBA" id="ARBA00022967"/>
    </source>
</evidence>
<dbReference type="GO" id="GO:0048039">
    <property type="term" value="F:ubiquinone binding"/>
    <property type="evidence" value="ECO:0007669"/>
    <property type="project" value="TreeGrafter"/>
</dbReference>
<feature type="transmembrane region" description="Helical" evidence="17">
    <location>
        <begin position="59"/>
        <end position="81"/>
    </location>
</feature>
<evidence type="ECO:0000256" key="11">
    <source>
        <dbReference type="ARBA" id="ARBA00022989"/>
    </source>
</evidence>
<gene>
    <name evidence="20" type="primary">ND4</name>
</gene>
<evidence type="ECO:0000256" key="6">
    <source>
        <dbReference type="ARBA" id="ARBA00022448"/>
    </source>
</evidence>
<dbReference type="InterPro" id="IPR003918">
    <property type="entry name" value="NADH_UbQ_OxRdtase"/>
</dbReference>
<evidence type="ECO:0000256" key="2">
    <source>
        <dbReference type="ARBA" id="ARBA00004225"/>
    </source>
</evidence>
<evidence type="ECO:0000256" key="8">
    <source>
        <dbReference type="ARBA" id="ARBA00022692"/>
    </source>
</evidence>
<dbReference type="GO" id="GO:0008137">
    <property type="term" value="F:NADH dehydrogenase (ubiquinone) activity"/>
    <property type="evidence" value="ECO:0007669"/>
    <property type="project" value="UniProtKB-UniRule"/>
</dbReference>
<accession>A0A096XIT0</accession>
<dbReference type="RefSeq" id="YP_009092251.1">
    <property type="nucleotide sequence ID" value="NC_025285.1"/>
</dbReference>
<keyword evidence="6 17" id="KW-0813">Transport</keyword>
<dbReference type="AlphaFoldDB" id="A0A096XIT0"/>
<keyword evidence="8 17" id="KW-0812">Transmembrane</keyword>
<evidence type="ECO:0000256" key="17">
    <source>
        <dbReference type="RuleBase" id="RU003297"/>
    </source>
</evidence>
<keyword evidence="15 17" id="KW-0472">Membrane</keyword>
<keyword evidence="13 17" id="KW-0830">Ubiquinone</keyword>
<feature type="transmembrane region" description="Helical" evidence="17">
    <location>
        <begin position="88"/>
        <end position="106"/>
    </location>
</feature>
<feature type="transmembrane region" description="Helical" evidence="17">
    <location>
        <begin position="139"/>
        <end position="159"/>
    </location>
</feature>
<dbReference type="PRINTS" id="PR01437">
    <property type="entry name" value="NUOXDRDTASE4"/>
</dbReference>
<evidence type="ECO:0000256" key="7">
    <source>
        <dbReference type="ARBA" id="ARBA00022660"/>
    </source>
</evidence>
<dbReference type="Pfam" id="PF00361">
    <property type="entry name" value="Proton_antipo_M"/>
    <property type="match status" value="1"/>
</dbReference>
<dbReference type="EC" id="7.1.1.2" evidence="4 17"/>
<feature type="transmembrane region" description="Helical" evidence="17">
    <location>
        <begin position="301"/>
        <end position="322"/>
    </location>
</feature>
<feature type="transmembrane region" description="Helical" evidence="17">
    <location>
        <begin position="216"/>
        <end position="235"/>
    </location>
</feature>
<feature type="transmembrane region" description="Helical" evidence="17">
    <location>
        <begin position="273"/>
        <end position="295"/>
    </location>
</feature>
<keyword evidence="11 17" id="KW-1133">Transmembrane helix</keyword>
<dbReference type="GO" id="GO:0015990">
    <property type="term" value="P:electron transport coupled proton transport"/>
    <property type="evidence" value="ECO:0007669"/>
    <property type="project" value="TreeGrafter"/>
</dbReference>
<evidence type="ECO:0000256" key="5">
    <source>
        <dbReference type="ARBA" id="ARBA00021006"/>
    </source>
</evidence>
<dbReference type="GeneID" id="20832622"/>
<evidence type="ECO:0000256" key="15">
    <source>
        <dbReference type="ARBA" id="ARBA00023136"/>
    </source>
</evidence>
<comment type="function">
    <text evidence="1">Core subunit of the mitochondrial membrane respiratory chain NADH dehydrogenase (Complex I) that is believed to belong to the minimal assembly required for catalysis. Complex I functions in the transfer of electrons from NADH to the respiratory chain. The immediate electron acceptor for the enzyme is believed to be ubiquinone.</text>
</comment>
<dbReference type="Pfam" id="PF01059">
    <property type="entry name" value="Oxidored_q5_N"/>
    <property type="match status" value="1"/>
</dbReference>
<dbReference type="InterPro" id="IPR000260">
    <property type="entry name" value="NADH4_N"/>
</dbReference>
<evidence type="ECO:0000259" key="19">
    <source>
        <dbReference type="Pfam" id="PF01059"/>
    </source>
</evidence>
<organism evidence="20">
    <name type="scientific">Ceracris versicolor</name>
    <dbReference type="NCBI Taxonomy" id="329348"/>
    <lineage>
        <taxon>Eukaryota</taxon>
        <taxon>Metazoa</taxon>
        <taxon>Ecdysozoa</taxon>
        <taxon>Arthropoda</taxon>
        <taxon>Hexapoda</taxon>
        <taxon>Insecta</taxon>
        <taxon>Pterygota</taxon>
        <taxon>Neoptera</taxon>
        <taxon>Polyneoptera</taxon>
        <taxon>Orthoptera</taxon>
        <taxon>Caelifera</taxon>
        <taxon>Acrididea</taxon>
        <taxon>Acridomorpha</taxon>
        <taxon>Acridoidea</taxon>
        <taxon>Acrididae</taxon>
        <taxon>Gomphocerinae</taxon>
        <taxon>Ceracris</taxon>
    </lineage>
</organism>
<evidence type="ECO:0000256" key="13">
    <source>
        <dbReference type="ARBA" id="ARBA00023075"/>
    </source>
</evidence>
<feature type="transmembrane region" description="Helical" evidence="17">
    <location>
        <begin position="247"/>
        <end position="266"/>
    </location>
</feature>
<feature type="transmembrane region" description="Helical" evidence="17">
    <location>
        <begin position="373"/>
        <end position="397"/>
    </location>
</feature>
<dbReference type="GO" id="GO:0042773">
    <property type="term" value="P:ATP synthesis coupled electron transport"/>
    <property type="evidence" value="ECO:0007669"/>
    <property type="project" value="InterPro"/>
</dbReference>
<name>A0A096XIT0_9ORTH</name>
<feature type="domain" description="NADH:quinone oxidoreductase/Mrp antiporter transmembrane" evidence="18">
    <location>
        <begin position="106"/>
        <end position="390"/>
    </location>
</feature>
<feature type="domain" description="NADH:ubiquinone oxidoreductase chain 4 N-terminal" evidence="19">
    <location>
        <begin position="1"/>
        <end position="102"/>
    </location>
</feature>
<evidence type="ECO:0000256" key="3">
    <source>
        <dbReference type="ARBA" id="ARBA00009025"/>
    </source>
</evidence>
<feature type="transmembrane region" description="Helical" evidence="17">
    <location>
        <begin position="179"/>
        <end position="204"/>
    </location>
</feature>
<dbReference type="GO" id="GO:0003954">
    <property type="term" value="F:NADH dehydrogenase activity"/>
    <property type="evidence" value="ECO:0007669"/>
    <property type="project" value="TreeGrafter"/>
</dbReference>
<dbReference type="EMBL" id="KJ188251">
    <property type="protein sequence ID" value="AHV78323.1"/>
    <property type="molecule type" value="Genomic_DNA"/>
</dbReference>
<dbReference type="PANTHER" id="PTHR43507">
    <property type="entry name" value="NADH-UBIQUINONE OXIDOREDUCTASE CHAIN 4"/>
    <property type="match status" value="1"/>
</dbReference>
<sequence length="444" mass="51299">MLSYLLMIIFLIPLCFLNNCWWLVHSLMFLSSFVFMIFIYSYADLNMISYFFGVDFFSFSLILLSFWICSLMITASGSVYLSMYHSNFFVFIILFLLIMLYCSFSSLSLLSFYIFFESSLIPTLLLILGWGYQPERLQAGIYLIFYTLVASLPLLLVLFKIYSFSYTLYFPLLFDFGSYYFMFYVFIILAFLVKMPMFLVHLWLPKAHVEAPISGSMILAGVLLKLGGYGIFRVMKVITYLGVKFNYLWLSLGLFGGVIVSFICFRQVDLKSLIAYSSVAHMSMVIGGLMTMNWWGCMGSLSLMIGHGLCSSGLFCLSNIIYERLGSRSLLINKGMMNLMPSMSLWWFLLSSSNMTAPPSLNLLGELMLLNKIMSWSSFMFLVLILLSFFSAVYTLYMYSYSQHGVFYSGIYTCSLGYLREYHLLLLHWLPLNILCLKGEYFYF</sequence>
<evidence type="ECO:0000256" key="1">
    <source>
        <dbReference type="ARBA" id="ARBA00003257"/>
    </source>
</evidence>
<feature type="transmembrane region" description="Helical" evidence="17">
    <location>
        <begin position="343"/>
        <end position="361"/>
    </location>
</feature>
<evidence type="ECO:0000256" key="4">
    <source>
        <dbReference type="ARBA" id="ARBA00012944"/>
    </source>
</evidence>
<keyword evidence="10 17" id="KW-0249">Electron transport</keyword>
<protein>
    <recommendedName>
        <fullName evidence="5 17">NADH-ubiquinone oxidoreductase chain 4</fullName>
        <ecNumber evidence="4 17">7.1.1.2</ecNumber>
    </recommendedName>
</protein>
<dbReference type="CTD" id="4538"/>
<geneLocation type="mitochondrion" evidence="20"/>
<evidence type="ECO:0000256" key="14">
    <source>
        <dbReference type="ARBA" id="ARBA00023128"/>
    </source>
</evidence>
<reference evidence="20" key="1">
    <citation type="journal article" date="2014" name="Mitochondrial DNA">
        <title>The complete mitochondrial genome of Ceracris versicolor (Orthoptera: Acridoidea: Arcypteridae).</title>
        <authorList>
            <person name="Xu Q."/>
            <person name="Hao Y."/>
            <person name="Mei K."/>
            <person name="Yin H."/>
            <person name="Zhang D."/>
        </authorList>
    </citation>
    <scope>NUCLEOTIDE SEQUENCE</scope>
</reference>
<dbReference type="PANTHER" id="PTHR43507:SF20">
    <property type="entry name" value="NADH-UBIQUINONE OXIDOREDUCTASE CHAIN 4"/>
    <property type="match status" value="1"/>
</dbReference>
<evidence type="ECO:0000256" key="10">
    <source>
        <dbReference type="ARBA" id="ARBA00022982"/>
    </source>
</evidence>
<keyword evidence="14 17" id="KW-0496">Mitochondrion</keyword>
<evidence type="ECO:0000313" key="20">
    <source>
        <dbReference type="EMBL" id="AHV78323.1"/>
    </source>
</evidence>
<evidence type="ECO:0000259" key="18">
    <source>
        <dbReference type="Pfam" id="PF00361"/>
    </source>
</evidence>